<evidence type="ECO:0000259" key="2">
    <source>
        <dbReference type="Pfam" id="PF02517"/>
    </source>
</evidence>
<feature type="transmembrane region" description="Helical" evidence="1">
    <location>
        <begin position="57"/>
        <end position="78"/>
    </location>
</feature>
<evidence type="ECO:0000256" key="1">
    <source>
        <dbReference type="SAM" id="Phobius"/>
    </source>
</evidence>
<dbReference type="PANTHER" id="PTHR36435:SF1">
    <property type="entry name" value="CAAX AMINO TERMINAL PROTEASE FAMILY PROTEIN"/>
    <property type="match status" value="1"/>
</dbReference>
<feature type="transmembrane region" description="Helical" evidence="1">
    <location>
        <begin position="12"/>
        <end position="37"/>
    </location>
</feature>
<organism evidence="3 4">
    <name type="scientific">Sarcina ventriculi</name>
    <name type="common">Clostridium ventriculi</name>
    <dbReference type="NCBI Taxonomy" id="1267"/>
    <lineage>
        <taxon>Bacteria</taxon>
        <taxon>Bacillati</taxon>
        <taxon>Bacillota</taxon>
        <taxon>Clostridia</taxon>
        <taxon>Eubacteriales</taxon>
        <taxon>Clostridiaceae</taxon>
        <taxon>Sarcina</taxon>
    </lineage>
</organism>
<evidence type="ECO:0000313" key="3">
    <source>
        <dbReference type="EMBL" id="CUN80016.1"/>
    </source>
</evidence>
<keyword evidence="1" id="KW-0812">Transmembrane</keyword>
<comment type="caution">
    <text evidence="3">The sequence shown here is derived from an EMBL/GenBank/DDBJ whole genome shotgun (WGS) entry which is preliminary data.</text>
</comment>
<dbReference type="RefSeq" id="WP_055258483.1">
    <property type="nucleotide sequence ID" value="NZ_CABIXL010000003.1"/>
</dbReference>
<sequence>MTIFKKTLNVLGAVIGIPLLLYSLLYIANFIILYFFITVEKISNISYLNEVLINTAYIGTLIGEGLTVFILFIIFIFIPKNLIKRCNFKEINSKKLPMIICLTIGLSLFSMLFVILSQNFFPSYQTVENTMNAAKNSYIEMLVVLLIGPIFEEIIFRGAIFSILRKNIPLVPAIIIQAILFGLLHGNPLQGIYAFFLGIVLCLIYLYTGSILGNMLCHIIFNILGSVILPIVFAIFPNIFIMTILGIIFLFLAYHFYKKEHLYKIQ</sequence>
<proteinExistence type="predicted"/>
<gene>
    <name evidence="3" type="ORF">ERS852473_01128</name>
</gene>
<name>A0ABM9UQJ8_SARVE</name>
<accession>A0ABM9UQJ8</accession>
<keyword evidence="4" id="KW-1185">Reference proteome</keyword>
<feature type="transmembrane region" description="Helical" evidence="1">
    <location>
        <begin position="215"/>
        <end position="233"/>
    </location>
</feature>
<feature type="transmembrane region" description="Helical" evidence="1">
    <location>
        <begin position="239"/>
        <end position="257"/>
    </location>
</feature>
<reference evidence="3 4" key="1">
    <citation type="submission" date="2015-09" db="EMBL/GenBank/DDBJ databases">
        <authorList>
            <consortium name="Pathogen Informatics"/>
        </authorList>
    </citation>
    <scope>NUCLEOTIDE SEQUENCE [LARGE SCALE GENOMIC DNA]</scope>
    <source>
        <strain evidence="3 4">2789STDY5834858</strain>
    </source>
</reference>
<keyword evidence="1" id="KW-0472">Membrane</keyword>
<dbReference type="PANTHER" id="PTHR36435">
    <property type="entry name" value="SLR1288 PROTEIN"/>
    <property type="match status" value="1"/>
</dbReference>
<keyword evidence="3" id="KW-0645">Protease</keyword>
<dbReference type="Pfam" id="PF02517">
    <property type="entry name" value="Rce1-like"/>
    <property type="match status" value="1"/>
</dbReference>
<protein>
    <submittedName>
        <fullName evidence="3">CAAX amino terminal protease self-immunity</fullName>
    </submittedName>
</protein>
<keyword evidence="1" id="KW-1133">Transmembrane helix</keyword>
<keyword evidence="3" id="KW-0378">Hydrolase</keyword>
<feature type="transmembrane region" description="Helical" evidence="1">
    <location>
        <begin position="99"/>
        <end position="117"/>
    </location>
</feature>
<feature type="domain" description="CAAX prenyl protease 2/Lysostaphin resistance protein A-like" evidence="2">
    <location>
        <begin position="137"/>
        <end position="223"/>
    </location>
</feature>
<feature type="transmembrane region" description="Helical" evidence="1">
    <location>
        <begin position="168"/>
        <end position="185"/>
    </location>
</feature>
<dbReference type="GO" id="GO:0006508">
    <property type="term" value="P:proteolysis"/>
    <property type="evidence" value="ECO:0007669"/>
    <property type="project" value="UniProtKB-KW"/>
</dbReference>
<feature type="transmembrane region" description="Helical" evidence="1">
    <location>
        <begin position="191"/>
        <end position="208"/>
    </location>
</feature>
<evidence type="ECO:0000313" key="4">
    <source>
        <dbReference type="Proteomes" id="UP000095488"/>
    </source>
</evidence>
<dbReference type="Proteomes" id="UP000095488">
    <property type="component" value="Unassembled WGS sequence"/>
</dbReference>
<dbReference type="InterPro" id="IPR003675">
    <property type="entry name" value="Rce1/LyrA-like_dom"/>
</dbReference>
<feature type="transmembrane region" description="Helical" evidence="1">
    <location>
        <begin position="137"/>
        <end position="156"/>
    </location>
</feature>
<dbReference type="GO" id="GO:0008233">
    <property type="term" value="F:peptidase activity"/>
    <property type="evidence" value="ECO:0007669"/>
    <property type="project" value="UniProtKB-KW"/>
</dbReference>
<dbReference type="InterPro" id="IPR052710">
    <property type="entry name" value="CAAX_protease"/>
</dbReference>
<dbReference type="EMBL" id="CYZR01000003">
    <property type="protein sequence ID" value="CUN80016.1"/>
    <property type="molecule type" value="Genomic_DNA"/>
</dbReference>